<feature type="transmembrane region" description="Helical" evidence="1">
    <location>
        <begin position="60"/>
        <end position="84"/>
    </location>
</feature>
<keyword evidence="1" id="KW-0472">Membrane</keyword>
<evidence type="ECO:0000313" key="2">
    <source>
        <dbReference type="EMBL" id="MBS5519329.1"/>
    </source>
</evidence>
<protein>
    <submittedName>
        <fullName evidence="2">Lysine exporter LysO family protein</fullName>
    </submittedName>
</protein>
<evidence type="ECO:0000313" key="3">
    <source>
        <dbReference type="Proteomes" id="UP000754226"/>
    </source>
</evidence>
<feature type="transmembrane region" description="Helical" evidence="1">
    <location>
        <begin position="104"/>
        <end position="126"/>
    </location>
</feature>
<dbReference type="GO" id="GO:0015661">
    <property type="term" value="F:L-lysine efflux transmembrane transporter activity"/>
    <property type="evidence" value="ECO:0007669"/>
    <property type="project" value="InterPro"/>
</dbReference>
<accession>A0A943EJX1</accession>
<proteinExistence type="predicted"/>
<feature type="transmembrane region" description="Helical" evidence="1">
    <location>
        <begin position="174"/>
        <end position="197"/>
    </location>
</feature>
<dbReference type="PANTHER" id="PTHR35804">
    <property type="entry name" value="LYSINE EXPORTER LYSO"/>
    <property type="match status" value="1"/>
</dbReference>
<organism evidence="2 3">
    <name type="scientific">Acidaminococcus intestini</name>
    <dbReference type="NCBI Taxonomy" id="187327"/>
    <lineage>
        <taxon>Bacteria</taxon>
        <taxon>Bacillati</taxon>
        <taxon>Bacillota</taxon>
        <taxon>Negativicutes</taxon>
        <taxon>Acidaminococcales</taxon>
        <taxon>Acidaminococcaceae</taxon>
        <taxon>Acidaminococcus</taxon>
    </lineage>
</organism>
<keyword evidence="1" id="KW-1133">Transmembrane helix</keyword>
<dbReference type="EMBL" id="JAGZCZ010000003">
    <property type="protein sequence ID" value="MBS5519329.1"/>
    <property type="molecule type" value="Genomic_DNA"/>
</dbReference>
<reference evidence="2" key="1">
    <citation type="submission" date="2021-02" db="EMBL/GenBank/DDBJ databases">
        <title>Infant gut strain persistence is associated with maternal origin, phylogeny, and functional potential including surface adhesion and iron acquisition.</title>
        <authorList>
            <person name="Lou Y.C."/>
        </authorList>
    </citation>
    <scope>NUCLEOTIDE SEQUENCE</scope>
    <source>
        <strain evidence="2">L3_106_000M1_dasL3_106_000M1_concoct_15</strain>
    </source>
</reference>
<feature type="transmembrane region" description="Helical" evidence="1">
    <location>
        <begin position="133"/>
        <end position="154"/>
    </location>
</feature>
<name>A0A943EJX1_9FIRM</name>
<keyword evidence="1" id="KW-0812">Transmembrane</keyword>
<comment type="caution">
    <text evidence="2">The sequence shown here is derived from an EMBL/GenBank/DDBJ whole genome shotgun (WGS) entry which is preliminary data.</text>
</comment>
<dbReference type="PANTHER" id="PTHR35804:SF1">
    <property type="entry name" value="LYSINE EXPORTER LYSO"/>
    <property type="match status" value="1"/>
</dbReference>
<dbReference type="AlphaFoldDB" id="A0A943EJX1"/>
<feature type="transmembrane region" description="Helical" evidence="1">
    <location>
        <begin position="30"/>
        <end position="48"/>
    </location>
</feature>
<gene>
    <name evidence="2" type="ORF">KHX13_03190</name>
</gene>
<dbReference type="GO" id="GO:0005886">
    <property type="term" value="C:plasma membrane"/>
    <property type="evidence" value="ECO:0007669"/>
    <property type="project" value="TreeGrafter"/>
</dbReference>
<dbReference type="InterPro" id="IPR005642">
    <property type="entry name" value="LysO"/>
</dbReference>
<dbReference type="Pfam" id="PF03956">
    <property type="entry name" value="Lys_export"/>
    <property type="match status" value="1"/>
</dbReference>
<dbReference type="Proteomes" id="UP000754226">
    <property type="component" value="Unassembled WGS sequence"/>
</dbReference>
<evidence type="ECO:0000256" key="1">
    <source>
        <dbReference type="SAM" id="Phobius"/>
    </source>
</evidence>
<sequence length="207" mass="21767">MIGIIFFALFLGFFTGRFFLTPTAKPLLDTILMTALAVMVFCAGADIGSSRQVVRRFLTVRTLGLSLLVLLATNVGSLGGGLIMGHLMGVSFQDALLVSAGMGWYSLSSVLLSAAVGTETGTLAFLANALRELLTILGIPLLARFCHLPLVVVGGATSMDSTMPILLQCAGRPAVILGFVNGFLLSLEIPLLFAFLLSPAVSAFLNR</sequence>